<keyword evidence="1" id="KW-0472">Membrane</keyword>
<evidence type="ECO:0000313" key="2">
    <source>
        <dbReference type="EMBL" id="CAA9476475.1"/>
    </source>
</evidence>
<proteinExistence type="predicted"/>
<dbReference type="EMBL" id="CADCVT010000041">
    <property type="protein sequence ID" value="CAA9476475.1"/>
    <property type="molecule type" value="Genomic_DNA"/>
</dbReference>
<reference evidence="2" key="1">
    <citation type="submission" date="2020-02" db="EMBL/GenBank/DDBJ databases">
        <authorList>
            <person name="Meier V. D."/>
        </authorList>
    </citation>
    <scope>NUCLEOTIDE SEQUENCE</scope>
    <source>
        <strain evidence="2">AVDCRST_MAG85</strain>
    </source>
</reference>
<organism evidence="2">
    <name type="scientific">uncultured Solirubrobacteraceae bacterium</name>
    <dbReference type="NCBI Taxonomy" id="1162706"/>
    <lineage>
        <taxon>Bacteria</taxon>
        <taxon>Bacillati</taxon>
        <taxon>Actinomycetota</taxon>
        <taxon>Thermoleophilia</taxon>
        <taxon>Solirubrobacterales</taxon>
        <taxon>Solirubrobacteraceae</taxon>
        <taxon>environmental samples</taxon>
    </lineage>
</organism>
<dbReference type="AlphaFoldDB" id="A0A6J4RVR1"/>
<keyword evidence="1" id="KW-0812">Transmembrane</keyword>
<feature type="transmembrane region" description="Helical" evidence="1">
    <location>
        <begin position="59"/>
        <end position="77"/>
    </location>
</feature>
<protein>
    <submittedName>
        <fullName evidence="2">Uncharacterized protein</fullName>
    </submittedName>
</protein>
<evidence type="ECO:0000256" key="1">
    <source>
        <dbReference type="SAM" id="Phobius"/>
    </source>
</evidence>
<feature type="transmembrane region" description="Helical" evidence="1">
    <location>
        <begin position="97"/>
        <end position="117"/>
    </location>
</feature>
<accession>A0A6J4RVR1</accession>
<feature type="transmembrane region" description="Helical" evidence="1">
    <location>
        <begin position="6"/>
        <end position="26"/>
    </location>
</feature>
<gene>
    <name evidence="2" type="ORF">AVDCRST_MAG85-358</name>
</gene>
<name>A0A6J4RVR1_9ACTN</name>
<keyword evidence="1" id="KW-1133">Transmembrane helix</keyword>
<sequence length="129" mass="14010">MSPAIAPFVSAISVMLGAYGFFFNAYKSRIDDGLEASTSAANKADRDAAKRRVTSARNAATLLALVPLAVFALLLPQVEDQLVDGTWDLARYSTLDVLFVVLSFAWLGIFLVVAAQWRKLQAKLKSFPA</sequence>